<dbReference type="RefSeq" id="WP_138721512.1">
    <property type="nucleotide sequence ID" value="NZ_SSHJ02000001.1"/>
</dbReference>
<protein>
    <submittedName>
        <fullName evidence="1">Preprotein translocase subunit SecD</fullName>
    </submittedName>
</protein>
<sequence length="347" mass="39814">MNSNTSAQENSLQNSMYKKYAGRYGSTSGISLFADGTYLLYGYATAVFGTYKIEKDRLLFTADGQDLFEVFASRNPSIGDSTRIDFKGFDRGSRTFVELDGFGFKPVFNENANCFGAPFVHQQAGVMNSFTLAAIPSELNQGNARGNTAWKYENVDGYNDFIFVYNRAERASEDFVAIIEKMEDGDVIKLSNYGGDRGFLKVLDEEEQGQWKETLEWKKQYDEEKKLVQNEVFANQHYRMFPMPETSQYNFDKQLNVYKAINASQLAEDYKRDQYNDPRFIRKYKRVTVQSKREFNPKASEQTNKSIFFTVCGAGSENSYRYKGYVAYEDPDRSAPVIVKPVEIQKQ</sequence>
<reference evidence="1 2" key="1">
    <citation type="submission" date="2024-12" db="EMBL/GenBank/DDBJ databases">
        <authorList>
            <person name="Hu S."/>
        </authorList>
    </citation>
    <scope>NUCLEOTIDE SEQUENCE [LARGE SCALE GENOMIC DNA]</scope>
    <source>
        <strain evidence="1 2">THG-T11</strain>
    </source>
</reference>
<evidence type="ECO:0000313" key="1">
    <source>
        <dbReference type="EMBL" id="MFN0254351.1"/>
    </source>
</evidence>
<accession>A0ABW9J1D6</accession>
<name>A0ABW9J1D6_9SPHI</name>
<proteinExistence type="predicted"/>
<dbReference type="EMBL" id="SSHJ02000001">
    <property type="protein sequence ID" value="MFN0254351.1"/>
    <property type="molecule type" value="Genomic_DNA"/>
</dbReference>
<keyword evidence="2" id="KW-1185">Reference proteome</keyword>
<dbReference type="Proteomes" id="UP001517247">
    <property type="component" value="Unassembled WGS sequence"/>
</dbReference>
<organism evidence="1 2">
    <name type="scientific">Pedobacter ureilyticus</name>
    <dbReference type="NCBI Taxonomy" id="1393051"/>
    <lineage>
        <taxon>Bacteria</taxon>
        <taxon>Pseudomonadati</taxon>
        <taxon>Bacteroidota</taxon>
        <taxon>Sphingobacteriia</taxon>
        <taxon>Sphingobacteriales</taxon>
        <taxon>Sphingobacteriaceae</taxon>
        <taxon>Pedobacter</taxon>
    </lineage>
</organism>
<comment type="caution">
    <text evidence="1">The sequence shown here is derived from an EMBL/GenBank/DDBJ whole genome shotgun (WGS) entry which is preliminary data.</text>
</comment>
<gene>
    <name evidence="1" type="ORF">E6A44_002125</name>
</gene>
<evidence type="ECO:0000313" key="2">
    <source>
        <dbReference type="Proteomes" id="UP001517247"/>
    </source>
</evidence>